<evidence type="ECO:0000256" key="1">
    <source>
        <dbReference type="SAM" id="MobiDB-lite"/>
    </source>
</evidence>
<reference evidence="2 3" key="1">
    <citation type="journal article" date="2015" name="Genome Announc.">
        <title>Expanding the biotechnology potential of lactobacilli through comparative genomics of 213 strains and associated genera.</title>
        <authorList>
            <person name="Sun Z."/>
            <person name="Harris H.M."/>
            <person name="McCann A."/>
            <person name="Guo C."/>
            <person name="Argimon S."/>
            <person name="Zhang W."/>
            <person name="Yang X."/>
            <person name="Jeffery I.B."/>
            <person name="Cooney J.C."/>
            <person name="Kagawa T.F."/>
            <person name="Liu W."/>
            <person name="Song Y."/>
            <person name="Salvetti E."/>
            <person name="Wrobel A."/>
            <person name="Rasinkangas P."/>
            <person name="Parkhill J."/>
            <person name="Rea M.C."/>
            <person name="O'Sullivan O."/>
            <person name="Ritari J."/>
            <person name="Douillard F.P."/>
            <person name="Paul Ross R."/>
            <person name="Yang R."/>
            <person name="Briner A.E."/>
            <person name="Felis G.E."/>
            <person name="de Vos W.M."/>
            <person name="Barrangou R."/>
            <person name="Klaenhammer T.R."/>
            <person name="Caufield P.W."/>
            <person name="Cui Y."/>
            <person name="Zhang H."/>
            <person name="O'Toole P.W."/>
        </authorList>
    </citation>
    <scope>NUCLEOTIDE SEQUENCE [LARGE SCALE GENOMIC DNA]</scope>
    <source>
        <strain evidence="2 3">DSM 17757</strain>
    </source>
</reference>
<protein>
    <submittedName>
        <fullName evidence="2">Uncharacterized protein</fullName>
    </submittedName>
</protein>
<dbReference type="NCBIfam" id="NF040897">
    <property type="entry name" value="SPJ_0845_Nterm"/>
    <property type="match status" value="1"/>
</dbReference>
<evidence type="ECO:0000313" key="3">
    <source>
        <dbReference type="Proteomes" id="UP000051568"/>
    </source>
</evidence>
<keyword evidence="3" id="KW-1185">Reference proteome</keyword>
<dbReference type="PATRIC" id="fig|319652.3.peg.23"/>
<feature type="region of interest" description="Disordered" evidence="1">
    <location>
        <begin position="31"/>
        <end position="51"/>
    </location>
</feature>
<comment type="caution">
    <text evidence="2">The sequence shown here is derived from an EMBL/GenBank/DDBJ whole genome shotgun (WGS) entry which is preliminary data.</text>
</comment>
<feature type="compositionally biased region" description="Basic and acidic residues" evidence="1">
    <location>
        <begin position="31"/>
        <end position="45"/>
    </location>
</feature>
<dbReference type="STRING" id="319652.IV80_GL000023"/>
<accession>A0A0R2IYR3</accession>
<organism evidence="2 3">
    <name type="scientific">Pediococcus cellicola</name>
    <dbReference type="NCBI Taxonomy" id="319652"/>
    <lineage>
        <taxon>Bacteria</taxon>
        <taxon>Bacillati</taxon>
        <taxon>Bacillota</taxon>
        <taxon>Bacilli</taxon>
        <taxon>Lactobacillales</taxon>
        <taxon>Lactobacillaceae</taxon>
        <taxon>Pediococcus</taxon>
    </lineage>
</organism>
<dbReference type="InterPro" id="IPR047909">
    <property type="entry name" value="SPJ_0845-like_N"/>
</dbReference>
<name>A0A0R2IYR3_9LACO</name>
<gene>
    <name evidence="2" type="ORF">IV80_GL000023</name>
</gene>
<sequence length="51" mass="5967">MNMGLKVKRELNLEKMLDKFVAPTEDKLANEKKNKFLKRSTDTKKANKSKK</sequence>
<dbReference type="EMBL" id="JQBR01000001">
    <property type="protein sequence ID" value="KRN67484.1"/>
    <property type="molecule type" value="Genomic_DNA"/>
</dbReference>
<dbReference type="AlphaFoldDB" id="A0A0R2IYR3"/>
<dbReference type="Proteomes" id="UP000051568">
    <property type="component" value="Unassembled WGS sequence"/>
</dbReference>
<evidence type="ECO:0000313" key="2">
    <source>
        <dbReference type="EMBL" id="KRN67484.1"/>
    </source>
</evidence>
<proteinExistence type="predicted"/>